<dbReference type="Gene3D" id="3.60.10.10">
    <property type="entry name" value="Endonuclease/exonuclease/phosphatase"/>
    <property type="match status" value="1"/>
</dbReference>
<dbReference type="EMBL" id="SMMG02000001">
    <property type="protein sequence ID" value="KAA3489018.1"/>
    <property type="molecule type" value="Genomic_DNA"/>
</dbReference>
<sequence length="492" mass="56820">MEGRPWLFCKYLILFDRLRNSLEQYQIRLTTSPYWIKIGPCSLKYDKKDMMHAIGSTFGGVLRSDINDDFCRLRVNLDVQKPLRRGIFVSSENSVKSWIPFKFEKLPVFCFGCGRMDHGLNDCLLINPAEKNKIREDLSYFIVLKAESKVVGRETMKFNAFTKKMGSQCTYTGKLKEQYGLEKDAESIVTQGKLLGGKILTSWEEGLKKQEDNSNLMKIGMPNENNNKGEGCLKDSKRSSWKRLVSTNQTDYRKHANVGSKRKFLEEEDGKKCTDKRNEDGVKRIGGCQWASRPDTMKNICWNVRGLGSPRAVRRLRHLNKQHNPRIVFLLETKLDQKRMERARKSYGFINGIDIEADGTRGGLCLAWKCDIEVTLKNFSKWHIDTTVKDGSIQEEWRFTGFYGSPYLKDKNFAWNLLRRLGHDSNYPWLVAGDFNEIMYSFEKSGAKGPKENGGIQRNIRRMSTYGYRIFGSVVHVGKGKSSRDKHKKKIR</sequence>
<keyword evidence="3" id="KW-0548">Nucleotidyltransferase</keyword>
<dbReference type="InterPro" id="IPR036691">
    <property type="entry name" value="Endo/exonu/phosph_ase_sf"/>
</dbReference>
<evidence type="ECO:0000259" key="2">
    <source>
        <dbReference type="Pfam" id="PF14392"/>
    </source>
</evidence>
<keyword evidence="4" id="KW-1185">Reference proteome</keyword>
<protein>
    <submittedName>
        <fullName evidence="3">Reverse transcriptase</fullName>
    </submittedName>
</protein>
<feature type="domain" description="Zinc knuckle CX2CX4HX4C" evidence="2">
    <location>
        <begin position="77"/>
        <end position="124"/>
    </location>
</feature>
<dbReference type="AlphaFoldDB" id="A0A5B6X584"/>
<evidence type="ECO:0000313" key="4">
    <source>
        <dbReference type="Proteomes" id="UP000325315"/>
    </source>
</evidence>
<keyword evidence="3" id="KW-0808">Transferase</keyword>
<feature type="domain" description="Endonuclease/exonuclease/phosphatase" evidence="1">
    <location>
        <begin position="302"/>
        <end position="439"/>
    </location>
</feature>
<dbReference type="GO" id="GO:0003964">
    <property type="term" value="F:RNA-directed DNA polymerase activity"/>
    <property type="evidence" value="ECO:0007669"/>
    <property type="project" value="UniProtKB-KW"/>
</dbReference>
<evidence type="ECO:0000313" key="3">
    <source>
        <dbReference type="EMBL" id="KAA3489018.1"/>
    </source>
</evidence>
<organism evidence="3 4">
    <name type="scientific">Gossypium australe</name>
    <dbReference type="NCBI Taxonomy" id="47621"/>
    <lineage>
        <taxon>Eukaryota</taxon>
        <taxon>Viridiplantae</taxon>
        <taxon>Streptophyta</taxon>
        <taxon>Embryophyta</taxon>
        <taxon>Tracheophyta</taxon>
        <taxon>Spermatophyta</taxon>
        <taxon>Magnoliopsida</taxon>
        <taxon>eudicotyledons</taxon>
        <taxon>Gunneridae</taxon>
        <taxon>Pentapetalae</taxon>
        <taxon>rosids</taxon>
        <taxon>malvids</taxon>
        <taxon>Malvales</taxon>
        <taxon>Malvaceae</taxon>
        <taxon>Malvoideae</taxon>
        <taxon>Gossypium</taxon>
    </lineage>
</organism>
<name>A0A5B6X584_9ROSI</name>
<reference evidence="4" key="1">
    <citation type="journal article" date="2019" name="Plant Biotechnol. J.">
        <title>Genome sequencing of the Australian wild diploid species Gossypium australe highlights disease resistance and delayed gland morphogenesis.</title>
        <authorList>
            <person name="Cai Y."/>
            <person name="Cai X."/>
            <person name="Wang Q."/>
            <person name="Wang P."/>
            <person name="Zhang Y."/>
            <person name="Cai C."/>
            <person name="Xu Y."/>
            <person name="Wang K."/>
            <person name="Zhou Z."/>
            <person name="Wang C."/>
            <person name="Geng S."/>
            <person name="Li B."/>
            <person name="Dong Q."/>
            <person name="Hou Y."/>
            <person name="Wang H."/>
            <person name="Ai P."/>
            <person name="Liu Z."/>
            <person name="Yi F."/>
            <person name="Sun M."/>
            <person name="An G."/>
            <person name="Cheng J."/>
            <person name="Zhang Y."/>
            <person name="Shi Q."/>
            <person name="Xie Y."/>
            <person name="Shi X."/>
            <person name="Chang Y."/>
            <person name="Huang F."/>
            <person name="Chen Y."/>
            <person name="Hong S."/>
            <person name="Mi L."/>
            <person name="Sun Q."/>
            <person name="Zhang L."/>
            <person name="Zhou B."/>
            <person name="Peng R."/>
            <person name="Zhang X."/>
            <person name="Liu F."/>
        </authorList>
    </citation>
    <scope>NUCLEOTIDE SEQUENCE [LARGE SCALE GENOMIC DNA]</scope>
    <source>
        <strain evidence="4">cv. PA1801</strain>
    </source>
</reference>
<gene>
    <name evidence="3" type="ORF">EPI10_032701</name>
</gene>
<dbReference type="InterPro" id="IPR005135">
    <property type="entry name" value="Endo/exonuclease/phosphatase"/>
</dbReference>
<keyword evidence="3" id="KW-0695">RNA-directed DNA polymerase</keyword>
<proteinExistence type="predicted"/>
<dbReference type="PANTHER" id="PTHR35218">
    <property type="entry name" value="RNASE H DOMAIN-CONTAINING PROTEIN"/>
    <property type="match status" value="1"/>
</dbReference>
<dbReference type="SUPFAM" id="SSF56219">
    <property type="entry name" value="DNase I-like"/>
    <property type="match status" value="1"/>
</dbReference>
<dbReference type="Pfam" id="PF14392">
    <property type="entry name" value="zf-CCHC_4"/>
    <property type="match status" value="1"/>
</dbReference>
<dbReference type="Pfam" id="PF03372">
    <property type="entry name" value="Exo_endo_phos"/>
    <property type="match status" value="1"/>
</dbReference>
<accession>A0A5B6X584</accession>
<evidence type="ECO:0000259" key="1">
    <source>
        <dbReference type="Pfam" id="PF03372"/>
    </source>
</evidence>
<dbReference type="OrthoDB" id="656425at2759"/>
<dbReference type="PANTHER" id="PTHR35218:SF9">
    <property type="entry name" value="ENDONUCLEASE_EXONUCLEASE_PHOSPHATASE DOMAIN-CONTAINING PROTEIN"/>
    <property type="match status" value="1"/>
</dbReference>
<dbReference type="Proteomes" id="UP000325315">
    <property type="component" value="Unassembled WGS sequence"/>
</dbReference>
<comment type="caution">
    <text evidence="3">The sequence shown here is derived from an EMBL/GenBank/DDBJ whole genome shotgun (WGS) entry which is preliminary data.</text>
</comment>
<dbReference type="InterPro" id="IPR025836">
    <property type="entry name" value="Zn_knuckle_CX2CX4HX4C"/>
</dbReference>